<sequence>IAISYIAIFFVISRSAAGESRSKAISTCTTHLIVISVTYFSSMVAFLAYRIPSGLTSDLRVLISLSYLLIPGICNPLVYGIRTKEIREQLIKLLRVNRVNS</sequence>
<evidence type="ECO:0000256" key="5">
    <source>
        <dbReference type="ARBA" id="ARBA00022989"/>
    </source>
</evidence>
<dbReference type="Gene3D" id="1.20.1070.10">
    <property type="entry name" value="Rhodopsin 7-helix transmembrane proteins"/>
    <property type="match status" value="1"/>
</dbReference>
<dbReference type="PANTHER" id="PTHR26450">
    <property type="entry name" value="OLFACTORY RECEPTOR 56B1-RELATED"/>
    <property type="match status" value="1"/>
</dbReference>
<dbReference type="Pfam" id="PF13853">
    <property type="entry name" value="7tm_4"/>
    <property type="match status" value="1"/>
</dbReference>
<dbReference type="AlphaFoldDB" id="A0AAD5AUY6"/>
<dbReference type="SUPFAM" id="SSF81321">
    <property type="entry name" value="Family A G protein-coupled receptor-like"/>
    <property type="match status" value="1"/>
</dbReference>
<name>A0AAD5AUY6_SILAS</name>
<keyword evidence="10" id="KW-1185">Reference proteome</keyword>
<evidence type="ECO:0000256" key="1">
    <source>
        <dbReference type="ARBA" id="ARBA00004141"/>
    </source>
</evidence>
<dbReference type="GO" id="GO:0004984">
    <property type="term" value="F:olfactory receptor activity"/>
    <property type="evidence" value="ECO:0007669"/>
    <property type="project" value="InterPro"/>
</dbReference>
<comment type="caution">
    <text evidence="9">The sequence shown here is derived from an EMBL/GenBank/DDBJ whole genome shotgun (WGS) entry which is preliminary data.</text>
</comment>
<evidence type="ECO:0000313" key="10">
    <source>
        <dbReference type="Proteomes" id="UP001205998"/>
    </source>
</evidence>
<keyword evidence="2" id="KW-0716">Sensory transduction</keyword>
<keyword evidence="9" id="KW-0675">Receptor</keyword>
<evidence type="ECO:0000256" key="7">
    <source>
        <dbReference type="ARBA" id="ARBA00023224"/>
    </source>
</evidence>
<evidence type="ECO:0000256" key="3">
    <source>
        <dbReference type="ARBA" id="ARBA00022692"/>
    </source>
</evidence>
<dbReference type="GO" id="GO:0005886">
    <property type="term" value="C:plasma membrane"/>
    <property type="evidence" value="ECO:0007669"/>
    <property type="project" value="TreeGrafter"/>
</dbReference>
<dbReference type="EMBL" id="MU551617">
    <property type="protein sequence ID" value="KAI5622505.1"/>
    <property type="molecule type" value="Genomic_DNA"/>
</dbReference>
<dbReference type="Proteomes" id="UP001205998">
    <property type="component" value="Unassembled WGS sequence"/>
</dbReference>
<reference evidence="9" key="1">
    <citation type="submission" date="2018-07" db="EMBL/GenBank/DDBJ databases">
        <title>Comparative genomics of catfishes provides insights into carnivory and benthic adaptation.</title>
        <authorList>
            <person name="Zhang Y."/>
            <person name="Wang D."/>
            <person name="Peng Z."/>
            <person name="Zheng S."/>
            <person name="Shao F."/>
            <person name="Tao W."/>
        </authorList>
    </citation>
    <scope>NUCLEOTIDE SEQUENCE</scope>
    <source>
        <strain evidence="9">Chongqing</strain>
    </source>
</reference>
<dbReference type="PANTHER" id="PTHR26450:SF391">
    <property type="entry name" value="ODORANT RECEPTOR-RELATED"/>
    <property type="match status" value="1"/>
</dbReference>
<dbReference type="InterPro" id="IPR000725">
    <property type="entry name" value="Olfact_rcpt"/>
</dbReference>
<evidence type="ECO:0000256" key="2">
    <source>
        <dbReference type="ARBA" id="ARBA00022606"/>
    </source>
</evidence>
<evidence type="ECO:0000256" key="6">
    <source>
        <dbReference type="ARBA" id="ARBA00023136"/>
    </source>
</evidence>
<keyword evidence="7" id="KW-0807">Transducer</keyword>
<evidence type="ECO:0000313" key="9">
    <source>
        <dbReference type="EMBL" id="KAI5622505.1"/>
    </source>
</evidence>
<feature type="non-terminal residue" evidence="9">
    <location>
        <position position="1"/>
    </location>
</feature>
<keyword evidence="3 8" id="KW-0812">Transmembrane</keyword>
<dbReference type="GO" id="GO:0007186">
    <property type="term" value="P:G protein-coupled receptor signaling pathway"/>
    <property type="evidence" value="ECO:0007669"/>
    <property type="project" value="InterPro"/>
</dbReference>
<evidence type="ECO:0000256" key="8">
    <source>
        <dbReference type="SAM" id="Phobius"/>
    </source>
</evidence>
<proteinExistence type="predicted"/>
<keyword evidence="6 8" id="KW-0472">Membrane</keyword>
<gene>
    <name evidence="9" type="ORF">C0J50_18106</name>
</gene>
<comment type="subcellular location">
    <subcellularLocation>
        <location evidence="1">Membrane</location>
        <topology evidence="1">Multi-pass membrane protein</topology>
    </subcellularLocation>
</comment>
<keyword evidence="4" id="KW-0552">Olfaction</keyword>
<accession>A0AAD5AUY6</accession>
<dbReference type="InterPro" id="IPR050402">
    <property type="entry name" value="OR51/52/56-like"/>
</dbReference>
<keyword evidence="5 8" id="KW-1133">Transmembrane helix</keyword>
<feature type="non-terminal residue" evidence="9">
    <location>
        <position position="101"/>
    </location>
</feature>
<protein>
    <submittedName>
        <fullName evidence="9">Odorant receptor, family A, subfamily 114, member 1</fullName>
    </submittedName>
</protein>
<organism evidence="9 10">
    <name type="scientific">Silurus asotus</name>
    <name type="common">Amur catfish</name>
    <name type="synonym">Parasilurus asotus</name>
    <dbReference type="NCBI Taxonomy" id="30991"/>
    <lineage>
        <taxon>Eukaryota</taxon>
        <taxon>Metazoa</taxon>
        <taxon>Chordata</taxon>
        <taxon>Craniata</taxon>
        <taxon>Vertebrata</taxon>
        <taxon>Euteleostomi</taxon>
        <taxon>Actinopterygii</taxon>
        <taxon>Neopterygii</taxon>
        <taxon>Teleostei</taxon>
        <taxon>Ostariophysi</taxon>
        <taxon>Siluriformes</taxon>
        <taxon>Siluridae</taxon>
        <taxon>Silurus</taxon>
    </lineage>
</organism>
<feature type="transmembrane region" description="Helical" evidence="8">
    <location>
        <begin position="30"/>
        <end position="49"/>
    </location>
</feature>
<evidence type="ECO:0000256" key="4">
    <source>
        <dbReference type="ARBA" id="ARBA00022725"/>
    </source>
</evidence>
<feature type="transmembrane region" description="Helical" evidence="8">
    <location>
        <begin position="61"/>
        <end position="81"/>
    </location>
</feature>